<proteinExistence type="predicted"/>
<accession>A0A0A9A5E3</accession>
<name>A0A0A9A5E3_ARUDO</name>
<dbReference type="AlphaFoldDB" id="A0A0A9A5E3"/>
<reference evidence="1" key="1">
    <citation type="submission" date="2014-09" db="EMBL/GenBank/DDBJ databases">
        <authorList>
            <person name="Magalhaes I.L.F."/>
            <person name="Oliveira U."/>
            <person name="Santos F.R."/>
            <person name="Vidigal T.H.D.A."/>
            <person name="Brescovit A.D."/>
            <person name="Santos A.J."/>
        </authorList>
    </citation>
    <scope>NUCLEOTIDE SEQUENCE</scope>
    <source>
        <tissue evidence="1">Shoot tissue taken approximately 20 cm above the soil surface</tissue>
    </source>
</reference>
<protein>
    <submittedName>
        <fullName evidence="1">Uncharacterized protein</fullName>
    </submittedName>
</protein>
<sequence>MCHNKKLPFQKKKKLPTNSLNERYCIPCLFNLTEPRHAVTVRTVEWLNFDGHPYPSVTNLRGTVDRRPLNHVRAHLCVQNPLSFIK</sequence>
<reference evidence="1" key="2">
    <citation type="journal article" date="2015" name="Data Brief">
        <title>Shoot transcriptome of the giant reed, Arundo donax.</title>
        <authorList>
            <person name="Barrero R.A."/>
            <person name="Guerrero F.D."/>
            <person name="Moolhuijzen P."/>
            <person name="Goolsby J.A."/>
            <person name="Tidwell J."/>
            <person name="Bellgard S.E."/>
            <person name="Bellgard M.I."/>
        </authorList>
    </citation>
    <scope>NUCLEOTIDE SEQUENCE</scope>
    <source>
        <tissue evidence="1">Shoot tissue taken approximately 20 cm above the soil surface</tissue>
    </source>
</reference>
<dbReference type="EMBL" id="GBRH01252782">
    <property type="protein sequence ID" value="JAD45113.1"/>
    <property type="molecule type" value="Transcribed_RNA"/>
</dbReference>
<evidence type="ECO:0000313" key="1">
    <source>
        <dbReference type="EMBL" id="JAD45113.1"/>
    </source>
</evidence>
<organism evidence="1">
    <name type="scientific">Arundo donax</name>
    <name type="common">Giant reed</name>
    <name type="synonym">Donax arundinaceus</name>
    <dbReference type="NCBI Taxonomy" id="35708"/>
    <lineage>
        <taxon>Eukaryota</taxon>
        <taxon>Viridiplantae</taxon>
        <taxon>Streptophyta</taxon>
        <taxon>Embryophyta</taxon>
        <taxon>Tracheophyta</taxon>
        <taxon>Spermatophyta</taxon>
        <taxon>Magnoliopsida</taxon>
        <taxon>Liliopsida</taxon>
        <taxon>Poales</taxon>
        <taxon>Poaceae</taxon>
        <taxon>PACMAD clade</taxon>
        <taxon>Arundinoideae</taxon>
        <taxon>Arundineae</taxon>
        <taxon>Arundo</taxon>
    </lineage>
</organism>